<accession>A0A3D1JJN9</accession>
<keyword evidence="6 9" id="KW-0472">Membrane</keyword>
<comment type="function">
    <text evidence="7">Cytochrome c oxidase is the component of the respiratory chain that catalyzes the reduction of oxygen to water. Subunits 1-3 form the functional core of the enzyme complex. CO I is the catalytic subunit of the enzyme. Electrons originating in cytochrome c are transferred via the copper A center of subunit 2 and heme A of subunit 1 to the bimetallic center formed by heme A3 and copper B.</text>
</comment>
<dbReference type="EMBL" id="DPBP01000042">
    <property type="protein sequence ID" value="HCE18457.1"/>
    <property type="molecule type" value="Genomic_DNA"/>
</dbReference>
<keyword evidence="2 8" id="KW-0679">Respiratory chain</keyword>
<keyword evidence="3 8" id="KW-0812">Transmembrane</keyword>
<name>A0A3D1JJN9_9CHLR</name>
<evidence type="ECO:0000256" key="2">
    <source>
        <dbReference type="ARBA" id="ARBA00022660"/>
    </source>
</evidence>
<dbReference type="GO" id="GO:0016020">
    <property type="term" value="C:membrane"/>
    <property type="evidence" value="ECO:0007669"/>
    <property type="project" value="UniProtKB-SubCell"/>
</dbReference>
<dbReference type="GO" id="GO:0004129">
    <property type="term" value="F:cytochrome-c oxidase activity"/>
    <property type="evidence" value="ECO:0007669"/>
    <property type="project" value="InterPro"/>
</dbReference>
<evidence type="ECO:0000256" key="1">
    <source>
        <dbReference type="ARBA" id="ARBA00004141"/>
    </source>
</evidence>
<dbReference type="PANTHER" id="PTHR10422">
    <property type="entry name" value="CYTOCHROME C OXIDASE SUBUNIT 1"/>
    <property type="match status" value="1"/>
</dbReference>
<feature type="transmembrane region" description="Helical" evidence="9">
    <location>
        <begin position="43"/>
        <end position="62"/>
    </location>
</feature>
<keyword evidence="8" id="KW-0813">Transport</keyword>
<dbReference type="InterPro" id="IPR023615">
    <property type="entry name" value="Cyt_c_Oxase_su1_BS"/>
</dbReference>
<evidence type="ECO:0000259" key="10">
    <source>
        <dbReference type="PROSITE" id="PS50855"/>
    </source>
</evidence>
<comment type="similarity">
    <text evidence="8">Belongs to the heme-copper respiratory oxidase family.</text>
</comment>
<keyword evidence="8" id="KW-0408">Iron</keyword>
<dbReference type="GO" id="GO:0015990">
    <property type="term" value="P:electron transport coupled proton transport"/>
    <property type="evidence" value="ECO:0007669"/>
    <property type="project" value="TreeGrafter"/>
</dbReference>
<dbReference type="InterPro" id="IPR023616">
    <property type="entry name" value="Cyt_c_oxase-like_su1_dom"/>
</dbReference>
<reference evidence="11 12" key="1">
    <citation type="journal article" date="2018" name="Nat. Biotechnol.">
        <title>A standardized bacterial taxonomy based on genome phylogeny substantially revises the tree of life.</title>
        <authorList>
            <person name="Parks D.H."/>
            <person name="Chuvochina M."/>
            <person name="Waite D.W."/>
            <person name="Rinke C."/>
            <person name="Skarshewski A."/>
            <person name="Chaumeil P.A."/>
            <person name="Hugenholtz P."/>
        </authorList>
    </citation>
    <scope>NUCLEOTIDE SEQUENCE [LARGE SCALE GENOMIC DNA]</scope>
    <source>
        <strain evidence="11">UBA8781</strain>
    </source>
</reference>
<comment type="caution">
    <text evidence="11">The sequence shown here is derived from an EMBL/GenBank/DDBJ whole genome shotgun (WGS) entry which is preliminary data.</text>
</comment>
<dbReference type="AlphaFoldDB" id="A0A3D1JJN9"/>
<feature type="transmembrane region" description="Helical" evidence="9">
    <location>
        <begin position="448"/>
        <end position="474"/>
    </location>
</feature>
<dbReference type="Gene3D" id="1.20.210.10">
    <property type="entry name" value="Cytochrome c oxidase-like, subunit I domain"/>
    <property type="match status" value="1"/>
</dbReference>
<evidence type="ECO:0000256" key="5">
    <source>
        <dbReference type="ARBA" id="ARBA00022989"/>
    </source>
</evidence>
<feature type="domain" description="Cytochrome oxidase subunit I profile" evidence="10">
    <location>
        <begin position="84"/>
        <end position="592"/>
    </location>
</feature>
<evidence type="ECO:0000313" key="12">
    <source>
        <dbReference type="Proteomes" id="UP000264141"/>
    </source>
</evidence>
<feature type="transmembrane region" description="Helical" evidence="9">
    <location>
        <begin position="415"/>
        <end position="436"/>
    </location>
</feature>
<feature type="transmembrane region" description="Helical" evidence="9">
    <location>
        <begin position="12"/>
        <end position="31"/>
    </location>
</feature>
<sequence>MKKILSIGMIRGLLAQVVGMAIGFGLVTLLQTLTGQPLKAEPAWVVGGFISALSFLTGLGIFNDWFRMARGDEVPEPEEVEEPRGLRRYWGVSYDHKVIGVQYAFLSLFLLAMGGSFALIFRVELAQAGLQFLSFNLFNTLIGLHGMVLIASILMGISAISNYVIPLIIGAQDMAFPRLNAFSFWVAVPGALLLVFSLALGGFETGWTGYPPLSVRGPMGVQMFFLGVWFVGWSSILGALNLITTILRMRSKGMGYFRMPILAWAVLSTSIIALTATQMIGLSFQLVLFERLLGMGFFDPAQGGNPILFQHLFWFYSHPAVYIFVLPGLGVVSELLPVFVRKPLFGYRWVAMSSFGIGLVGFLVWAHHMFAAGMEEYLRVPFMYSTLLVAVPTGVKFFSWTATIWQGRMRLQTPMLFLIGAIVIFLLGGITGPLLGTVSTDLHATDTYYVVGHFHATMFGGYVFPFFAALYYWYPKITGRRMSERLGKWHFWLLFIGFMVMSLGQMRIGLLGMRRRIADYDPALGFQLPNLIITLAGFAVALSVLLLFINMFRSARKGEPATGNLWESRSPEWQIPSPTPAHNFSGEVVVTGDPYDYGLEGAPGYVRLEADLTHSPQPAD</sequence>
<feature type="transmembrane region" description="Helical" evidence="9">
    <location>
        <begin position="223"/>
        <end position="249"/>
    </location>
</feature>
<dbReference type="Pfam" id="PF00115">
    <property type="entry name" value="COX1"/>
    <property type="match status" value="1"/>
</dbReference>
<proteinExistence type="inferred from homology"/>
<dbReference type="PANTHER" id="PTHR10422:SF18">
    <property type="entry name" value="CYTOCHROME C OXIDASE SUBUNIT 1"/>
    <property type="match status" value="1"/>
</dbReference>
<dbReference type="InterPro" id="IPR000883">
    <property type="entry name" value="Cyt_C_Oxase_1"/>
</dbReference>
<feature type="transmembrane region" description="Helical" evidence="9">
    <location>
        <begin position="486"/>
        <end position="508"/>
    </location>
</feature>
<evidence type="ECO:0000256" key="6">
    <source>
        <dbReference type="ARBA" id="ARBA00023136"/>
    </source>
</evidence>
<dbReference type="SUPFAM" id="SSF81442">
    <property type="entry name" value="Cytochrome c oxidase subunit I-like"/>
    <property type="match status" value="1"/>
</dbReference>
<dbReference type="PROSITE" id="PS50855">
    <property type="entry name" value="COX1"/>
    <property type="match status" value="1"/>
</dbReference>
<feature type="transmembrane region" description="Helical" evidence="9">
    <location>
        <begin position="261"/>
        <end position="288"/>
    </location>
</feature>
<evidence type="ECO:0000256" key="3">
    <source>
        <dbReference type="ARBA" id="ARBA00022692"/>
    </source>
</evidence>
<evidence type="ECO:0000256" key="4">
    <source>
        <dbReference type="ARBA" id="ARBA00022982"/>
    </source>
</evidence>
<dbReference type="GO" id="GO:0009060">
    <property type="term" value="P:aerobic respiration"/>
    <property type="evidence" value="ECO:0007669"/>
    <property type="project" value="InterPro"/>
</dbReference>
<keyword evidence="4 8" id="KW-0249">Electron transport</keyword>
<feature type="transmembrane region" description="Helical" evidence="9">
    <location>
        <begin position="103"/>
        <end position="121"/>
    </location>
</feature>
<feature type="transmembrane region" description="Helical" evidence="9">
    <location>
        <begin position="181"/>
        <end position="203"/>
    </location>
</feature>
<protein>
    <submittedName>
        <fullName evidence="11">Cytochrome C oxidase subunit I</fullName>
    </submittedName>
</protein>
<dbReference type="GO" id="GO:0020037">
    <property type="term" value="F:heme binding"/>
    <property type="evidence" value="ECO:0007669"/>
    <property type="project" value="InterPro"/>
</dbReference>
<dbReference type="STRING" id="229919.GCA_001050195_00297"/>
<feature type="transmembrane region" description="Helical" evidence="9">
    <location>
        <begin position="382"/>
        <end position="403"/>
    </location>
</feature>
<feature type="transmembrane region" description="Helical" evidence="9">
    <location>
        <begin position="528"/>
        <end position="549"/>
    </location>
</feature>
<evidence type="ECO:0000313" key="11">
    <source>
        <dbReference type="EMBL" id="HCE18457.1"/>
    </source>
</evidence>
<keyword evidence="5 9" id="KW-1133">Transmembrane helix</keyword>
<comment type="subcellular location">
    <subcellularLocation>
        <location evidence="1">Membrane</location>
        <topology evidence="1">Multi-pass membrane protein</topology>
    </subcellularLocation>
</comment>
<gene>
    <name evidence="11" type="ORF">DEQ80_11405</name>
</gene>
<evidence type="ECO:0000256" key="8">
    <source>
        <dbReference type="RuleBase" id="RU000370"/>
    </source>
</evidence>
<evidence type="ECO:0000256" key="7">
    <source>
        <dbReference type="ARBA" id="ARBA00025218"/>
    </source>
</evidence>
<keyword evidence="8" id="KW-0349">Heme</keyword>
<feature type="transmembrane region" description="Helical" evidence="9">
    <location>
        <begin position="320"/>
        <end position="340"/>
    </location>
</feature>
<organism evidence="11 12">
    <name type="scientific">Anaerolinea thermolimosa</name>
    <dbReference type="NCBI Taxonomy" id="229919"/>
    <lineage>
        <taxon>Bacteria</taxon>
        <taxon>Bacillati</taxon>
        <taxon>Chloroflexota</taxon>
        <taxon>Anaerolineae</taxon>
        <taxon>Anaerolineales</taxon>
        <taxon>Anaerolineaceae</taxon>
        <taxon>Anaerolinea</taxon>
    </lineage>
</organism>
<dbReference type="GO" id="GO:0022904">
    <property type="term" value="P:respiratory electron transport chain"/>
    <property type="evidence" value="ECO:0007669"/>
    <property type="project" value="TreeGrafter"/>
</dbReference>
<feature type="transmembrane region" description="Helical" evidence="9">
    <location>
        <begin position="141"/>
        <end position="169"/>
    </location>
</feature>
<dbReference type="InterPro" id="IPR036927">
    <property type="entry name" value="Cyt_c_oxase-like_su1_sf"/>
</dbReference>
<dbReference type="Proteomes" id="UP000264141">
    <property type="component" value="Unassembled WGS sequence"/>
</dbReference>
<evidence type="ECO:0000256" key="9">
    <source>
        <dbReference type="SAM" id="Phobius"/>
    </source>
</evidence>
<keyword evidence="8" id="KW-0479">Metal-binding</keyword>
<dbReference type="PROSITE" id="PS00077">
    <property type="entry name" value="COX1_CUB"/>
    <property type="match status" value="1"/>
</dbReference>
<feature type="transmembrane region" description="Helical" evidence="9">
    <location>
        <begin position="347"/>
        <end position="370"/>
    </location>
</feature>
<dbReference type="PRINTS" id="PR01165">
    <property type="entry name" value="CYCOXIDASEI"/>
</dbReference>